<keyword evidence="4" id="KW-0472">Membrane</keyword>
<evidence type="ECO:0000256" key="4">
    <source>
        <dbReference type="ARBA" id="ARBA00023136"/>
    </source>
</evidence>
<keyword evidence="2" id="KW-0812">Transmembrane</keyword>
<gene>
    <name evidence="5" type="ORF">IE077_003067</name>
</gene>
<name>A0ABQ7JFF0_9APIC</name>
<keyword evidence="6" id="KW-1185">Reference proteome</keyword>
<evidence type="ECO:0000313" key="5">
    <source>
        <dbReference type="EMBL" id="KAF8822693.1"/>
    </source>
</evidence>
<evidence type="ECO:0000256" key="3">
    <source>
        <dbReference type="ARBA" id="ARBA00022989"/>
    </source>
</evidence>
<evidence type="ECO:0000256" key="1">
    <source>
        <dbReference type="ARBA" id="ARBA00004141"/>
    </source>
</evidence>
<evidence type="ECO:0000256" key="2">
    <source>
        <dbReference type="ARBA" id="ARBA00022692"/>
    </source>
</evidence>
<dbReference type="Pfam" id="PF02466">
    <property type="entry name" value="Tim17"/>
    <property type="match status" value="1"/>
</dbReference>
<comment type="caution">
    <text evidence="5">The sequence shown here is derived from an EMBL/GenBank/DDBJ whole genome shotgun (WGS) entry which is preliminary data.</text>
</comment>
<sequence length="168" mass="18224">MDDYLNTGGVRSNLEILTKHGATPPKQLSREELYLQGYGRQWGEKLTYSMGLAYGAGLCIGGTYGLFNGLRQGGATPKLFVNRVLNSCTAYGPGLANQTAVISLFYYGFNNILRTVRASDDEIDAALSGLLAGGMYKITTSWRSALKYSTTACAVFTAVDYGLRRGYI</sequence>
<reference evidence="5 6" key="1">
    <citation type="journal article" date="2020" name="bioRxiv">
        <title>Metabolic contributions of an alphaproteobacterial endosymbiont in the apicomplexan Cardiosporidium cionae.</title>
        <authorList>
            <person name="Hunter E.S."/>
            <person name="Paight C.J."/>
            <person name="Lane C.E."/>
        </authorList>
    </citation>
    <scope>NUCLEOTIDE SEQUENCE [LARGE SCALE GENOMIC DNA]</scope>
    <source>
        <strain evidence="5">ESH_2018</strain>
    </source>
</reference>
<comment type="subcellular location">
    <subcellularLocation>
        <location evidence="1">Membrane</location>
        <topology evidence="1">Multi-pass membrane protein</topology>
    </subcellularLocation>
</comment>
<proteinExistence type="predicted"/>
<dbReference type="PANTHER" id="PTHR15371">
    <property type="entry name" value="TIM23"/>
    <property type="match status" value="1"/>
</dbReference>
<evidence type="ECO:0000313" key="6">
    <source>
        <dbReference type="Proteomes" id="UP000823046"/>
    </source>
</evidence>
<dbReference type="PANTHER" id="PTHR15371:SF0">
    <property type="entry name" value="SD19278P"/>
    <property type="match status" value="1"/>
</dbReference>
<dbReference type="InterPro" id="IPR045238">
    <property type="entry name" value="Tim23-like"/>
</dbReference>
<accession>A0ABQ7JFF0</accession>
<dbReference type="EMBL" id="JADAQX010000030">
    <property type="protein sequence ID" value="KAF8822693.1"/>
    <property type="molecule type" value="Genomic_DNA"/>
</dbReference>
<keyword evidence="3" id="KW-1133">Transmembrane helix</keyword>
<protein>
    <submittedName>
        <fullName evidence="5">Mitochondrial inner membrane translocase subunit TIM17</fullName>
    </submittedName>
</protein>
<dbReference type="Proteomes" id="UP000823046">
    <property type="component" value="Unassembled WGS sequence"/>
</dbReference>
<organism evidence="5 6">
    <name type="scientific">Cardiosporidium cionae</name>
    <dbReference type="NCBI Taxonomy" id="476202"/>
    <lineage>
        <taxon>Eukaryota</taxon>
        <taxon>Sar</taxon>
        <taxon>Alveolata</taxon>
        <taxon>Apicomplexa</taxon>
        <taxon>Aconoidasida</taxon>
        <taxon>Nephromycida</taxon>
        <taxon>Cardiosporidium</taxon>
    </lineage>
</organism>